<proteinExistence type="predicted"/>
<feature type="region of interest" description="Disordered" evidence="1">
    <location>
        <begin position="1"/>
        <end position="23"/>
    </location>
</feature>
<dbReference type="EMBL" id="BLXT01003904">
    <property type="protein sequence ID" value="GFO07677.1"/>
    <property type="molecule type" value="Genomic_DNA"/>
</dbReference>
<evidence type="ECO:0000313" key="2">
    <source>
        <dbReference type="EMBL" id="GFO07677.1"/>
    </source>
</evidence>
<sequence>MVISGFRAPPSGQGAGGEARTRDRWVPADLRADSLTTVPPTPQNWTRLNALSWGVWSDRGKILSNQRGLVVDYRVKPRVIFCCCCSIQCPARTG</sequence>
<reference evidence="2 3" key="1">
    <citation type="journal article" date="2021" name="Elife">
        <title>Chloroplast acquisition without the gene transfer in kleptoplastic sea slugs, Plakobranchus ocellatus.</title>
        <authorList>
            <person name="Maeda T."/>
            <person name="Takahashi S."/>
            <person name="Yoshida T."/>
            <person name="Shimamura S."/>
            <person name="Takaki Y."/>
            <person name="Nagai Y."/>
            <person name="Toyoda A."/>
            <person name="Suzuki Y."/>
            <person name="Arimoto A."/>
            <person name="Ishii H."/>
            <person name="Satoh N."/>
            <person name="Nishiyama T."/>
            <person name="Hasebe M."/>
            <person name="Maruyama T."/>
            <person name="Minagawa J."/>
            <person name="Obokata J."/>
            <person name="Shigenobu S."/>
        </authorList>
    </citation>
    <scope>NUCLEOTIDE SEQUENCE [LARGE SCALE GENOMIC DNA]</scope>
</reference>
<protein>
    <submittedName>
        <fullName evidence="2">Uncharacterized protein</fullName>
    </submittedName>
</protein>
<keyword evidence="3" id="KW-1185">Reference proteome</keyword>
<accession>A0AAV4AL97</accession>
<dbReference type="AlphaFoldDB" id="A0AAV4AL97"/>
<evidence type="ECO:0000313" key="3">
    <source>
        <dbReference type="Proteomes" id="UP000735302"/>
    </source>
</evidence>
<organism evidence="2 3">
    <name type="scientific">Plakobranchus ocellatus</name>
    <dbReference type="NCBI Taxonomy" id="259542"/>
    <lineage>
        <taxon>Eukaryota</taxon>
        <taxon>Metazoa</taxon>
        <taxon>Spiralia</taxon>
        <taxon>Lophotrochozoa</taxon>
        <taxon>Mollusca</taxon>
        <taxon>Gastropoda</taxon>
        <taxon>Heterobranchia</taxon>
        <taxon>Euthyneura</taxon>
        <taxon>Panpulmonata</taxon>
        <taxon>Sacoglossa</taxon>
        <taxon>Placobranchoidea</taxon>
        <taxon>Plakobranchidae</taxon>
        <taxon>Plakobranchus</taxon>
    </lineage>
</organism>
<gene>
    <name evidence="2" type="ORF">PoB_003418200</name>
</gene>
<dbReference type="Proteomes" id="UP000735302">
    <property type="component" value="Unassembled WGS sequence"/>
</dbReference>
<comment type="caution">
    <text evidence="2">The sequence shown here is derived from an EMBL/GenBank/DDBJ whole genome shotgun (WGS) entry which is preliminary data.</text>
</comment>
<name>A0AAV4AL97_9GAST</name>
<evidence type="ECO:0000256" key="1">
    <source>
        <dbReference type="SAM" id="MobiDB-lite"/>
    </source>
</evidence>